<dbReference type="EMBL" id="JAPCWZ010000001">
    <property type="protein sequence ID" value="KAK8880000.1"/>
    <property type="molecule type" value="Genomic_DNA"/>
</dbReference>
<proteinExistence type="predicted"/>
<keyword evidence="2" id="KW-1185">Reference proteome</keyword>
<evidence type="ECO:0000313" key="1">
    <source>
        <dbReference type="EMBL" id="KAK8880000.1"/>
    </source>
</evidence>
<comment type="caution">
    <text evidence="1">The sequence shown here is derived from an EMBL/GenBank/DDBJ whole genome shotgun (WGS) entry which is preliminary data.</text>
</comment>
<protein>
    <submittedName>
        <fullName evidence="1">Uncharacterized protein</fullName>
    </submittedName>
</protein>
<evidence type="ECO:0000313" key="2">
    <source>
        <dbReference type="Proteomes" id="UP001390339"/>
    </source>
</evidence>
<sequence length="158" mass="18156">MFLALTNLTRLQLCKVCSSFFNIRVDPSTGDDVHRSIWYDGVYEYTRVRGEIEQEAASGCAFCESVFGDRRYMSTEALESGDEHTPRLVLGSLRTYELKKQQRPPWFPPLEETLRIQIGYSRYDSDLNIRYSIEIPAPALSENILWRCAWALCTTQGG</sequence>
<name>A0ABR2JMN0_9PEZI</name>
<reference evidence="1 2" key="1">
    <citation type="journal article" date="2024" name="IMA Fungus">
        <title>Apiospora arundinis, a panoply of carbohydrate-active enzymes and secondary metabolites.</title>
        <authorList>
            <person name="Sorensen T."/>
            <person name="Petersen C."/>
            <person name="Muurmann A.T."/>
            <person name="Christiansen J.V."/>
            <person name="Brundto M.L."/>
            <person name="Overgaard C.K."/>
            <person name="Boysen A.T."/>
            <person name="Wollenberg R.D."/>
            <person name="Larsen T.O."/>
            <person name="Sorensen J.L."/>
            <person name="Nielsen K.L."/>
            <person name="Sondergaard T.E."/>
        </authorList>
    </citation>
    <scope>NUCLEOTIDE SEQUENCE [LARGE SCALE GENOMIC DNA]</scope>
    <source>
        <strain evidence="1 2">AAU 773</strain>
    </source>
</reference>
<organism evidence="1 2">
    <name type="scientific">Apiospora arundinis</name>
    <dbReference type="NCBI Taxonomy" id="335852"/>
    <lineage>
        <taxon>Eukaryota</taxon>
        <taxon>Fungi</taxon>
        <taxon>Dikarya</taxon>
        <taxon>Ascomycota</taxon>
        <taxon>Pezizomycotina</taxon>
        <taxon>Sordariomycetes</taxon>
        <taxon>Xylariomycetidae</taxon>
        <taxon>Amphisphaeriales</taxon>
        <taxon>Apiosporaceae</taxon>
        <taxon>Apiospora</taxon>
    </lineage>
</organism>
<accession>A0ABR2JMN0</accession>
<gene>
    <name evidence="1" type="ORF">PGQ11_001294</name>
</gene>
<dbReference type="Proteomes" id="UP001390339">
    <property type="component" value="Unassembled WGS sequence"/>
</dbReference>